<protein>
    <submittedName>
        <fullName evidence="1">Kinesin- protein 11</fullName>
    </submittedName>
</protein>
<dbReference type="Proteomes" id="UP001165960">
    <property type="component" value="Unassembled WGS sequence"/>
</dbReference>
<dbReference type="EMBL" id="QTSX02005923">
    <property type="protein sequence ID" value="KAJ9056495.1"/>
    <property type="molecule type" value="Genomic_DNA"/>
</dbReference>
<evidence type="ECO:0000313" key="1">
    <source>
        <dbReference type="EMBL" id="KAJ9056495.1"/>
    </source>
</evidence>
<name>A0ACC2S2G7_9FUNG</name>
<comment type="caution">
    <text evidence="1">The sequence shown here is derived from an EMBL/GenBank/DDBJ whole genome shotgun (WGS) entry which is preliminary data.</text>
</comment>
<keyword evidence="2" id="KW-1185">Reference proteome</keyword>
<gene>
    <name evidence="1" type="primary">KIF11_3</name>
    <name evidence="1" type="ORF">DSO57_1032441</name>
</gene>
<accession>A0ACC2S2G7</accession>
<sequence>MSYQANRKPAFRGRQPPARPLINQNKSRSSPFNGLDQAAKKRKIASEPRTPEAKGQDCKIQVVVRCRGFADDDEGRNSPGILLPAGSTTEIHCRTGDDERSMPKVYTFDHVYGPSASQRTIFENVAAPIVDQVLEGYSCTIFAYGQTGTGKTHTIEGKLNDVHMIPVGDAGIIPRVLFRLFESLNALSSPHEYSVKLSMLEVYNEEVFDLLALQDSVAPMDKLDLKMGPDNILKIDKLKEMLILTPEDGINYLKQGSKQRQKTATRLNSSSSRSHCIMTLLVKQSIPSEGGTVKRVGKINLVDLAGSEDIGRSGAVDQQAKEAGKINQSLLALGKIISLLYKNKVNNTDEKPLYRDSKLTRILQDSLGGGTRTCIIATISMAYINMKETLSTLKYANQAKSITNQVKTIVPKSPFVLYEEYREEASRLKVELKMVQDMDGIKLSTEEYLKLKQNESTLSDRLKKIEEKYHILHSENTELKEISLRKSNDLAKIQGDLTATEKKLEESQRDIESLETQLAHANELNQAYSKNEKQLDSAARKLFLAAQQRDSYISLLKASLDQAEASQRRSKEAISRMMQGLTREIYTQKTYFDDFSRELTSQKNSFLKLVEVAKEKISSDISTAINELGEHAVESHKALASIQCQDDHNLSQFKDQLEKTRKERDMSVSSISSEICKVIDRMEQFKADCEFNSEKHQSKLNTLQSEFSSWARKECEDVKNSAQDQTEELAVSHDKYTKLQEGVYSQLKRQLDEVTSWTEAAKSDFELEKKDFVEGVQALASRFTLFGQQKFEKLSAKHTEQLESHTRHLGQLDQQSKEVVLDAKSKIISNAEHYSNAIQQASLINTNLFDAAQGYHINMRQNITDFAVEDLSPPCKGIVDLTTQLKSEDDSMLTSLLDTHHSSRTNSLAQLLSLNERLPSTVKRCARQIQASTDESLNQTAQAYGSQSTQTRKDLEMIRSHSNNACKTLEEFPVHDLNPEATDDIMPDLEEYPSTWSLIGSKPFVPNHDSPNTPSRTDAIRSNKATRSAKRNGSLNYRPSQ</sequence>
<proteinExistence type="predicted"/>
<organism evidence="1 2">
    <name type="scientific">Entomophthora muscae</name>
    <dbReference type="NCBI Taxonomy" id="34485"/>
    <lineage>
        <taxon>Eukaryota</taxon>
        <taxon>Fungi</taxon>
        <taxon>Fungi incertae sedis</taxon>
        <taxon>Zoopagomycota</taxon>
        <taxon>Entomophthoromycotina</taxon>
        <taxon>Entomophthoromycetes</taxon>
        <taxon>Entomophthorales</taxon>
        <taxon>Entomophthoraceae</taxon>
        <taxon>Entomophthora</taxon>
    </lineage>
</organism>
<reference evidence="1" key="1">
    <citation type="submission" date="2022-04" db="EMBL/GenBank/DDBJ databases">
        <title>Genome of the entomopathogenic fungus Entomophthora muscae.</title>
        <authorList>
            <person name="Elya C."/>
            <person name="Lovett B.R."/>
            <person name="Lee E."/>
            <person name="Macias A.M."/>
            <person name="Hajek A.E."/>
            <person name="De Bivort B.L."/>
            <person name="Kasson M.T."/>
            <person name="De Fine Licht H.H."/>
            <person name="Stajich J.E."/>
        </authorList>
    </citation>
    <scope>NUCLEOTIDE SEQUENCE</scope>
    <source>
        <strain evidence="1">Berkeley</strain>
    </source>
</reference>
<evidence type="ECO:0000313" key="2">
    <source>
        <dbReference type="Proteomes" id="UP001165960"/>
    </source>
</evidence>